<dbReference type="InterPro" id="IPR010259">
    <property type="entry name" value="S8pro/Inhibitor_I9"/>
</dbReference>
<dbReference type="GO" id="GO:0004252">
    <property type="term" value="F:serine-type endopeptidase activity"/>
    <property type="evidence" value="ECO:0007669"/>
    <property type="project" value="UniProtKB-UniRule"/>
</dbReference>
<evidence type="ECO:0000256" key="6">
    <source>
        <dbReference type="RuleBase" id="RU003355"/>
    </source>
</evidence>
<dbReference type="EMBL" id="MBFS01003599">
    <property type="protein sequence ID" value="PVU85816.1"/>
    <property type="molecule type" value="Genomic_DNA"/>
</dbReference>
<dbReference type="PANTHER" id="PTHR43806">
    <property type="entry name" value="PEPTIDASE S8"/>
    <property type="match status" value="1"/>
</dbReference>
<feature type="active site" description="Charge relay system" evidence="5">
    <location>
        <position position="358"/>
    </location>
</feature>
<dbReference type="InterPro" id="IPR023828">
    <property type="entry name" value="Peptidase_S8_Ser-AS"/>
</dbReference>
<dbReference type="Gene3D" id="3.40.50.200">
    <property type="entry name" value="Peptidase S8/S53 domain"/>
    <property type="match status" value="1"/>
</dbReference>
<evidence type="ECO:0000259" key="10">
    <source>
        <dbReference type="Pfam" id="PF05922"/>
    </source>
</evidence>
<evidence type="ECO:0000259" key="9">
    <source>
        <dbReference type="Pfam" id="PF00082"/>
    </source>
</evidence>
<dbReference type="FunFam" id="3.40.50.200:FF:000007">
    <property type="entry name" value="Subtilisin-like serine protease"/>
    <property type="match status" value="1"/>
</dbReference>
<gene>
    <name evidence="11" type="ORF">BB560_006894</name>
</gene>
<evidence type="ECO:0000256" key="2">
    <source>
        <dbReference type="ARBA" id="ARBA00022670"/>
    </source>
</evidence>
<keyword evidence="3 5" id="KW-0378">Hydrolase</keyword>
<dbReference type="OrthoDB" id="19448at2759"/>
<dbReference type="Proteomes" id="UP000245609">
    <property type="component" value="Unassembled WGS sequence"/>
</dbReference>
<dbReference type="PROSITE" id="PS00138">
    <property type="entry name" value="SUBTILASE_SER"/>
    <property type="match status" value="1"/>
</dbReference>
<dbReference type="InterPro" id="IPR022398">
    <property type="entry name" value="Peptidase_S8_His-AS"/>
</dbReference>
<evidence type="ECO:0008006" key="13">
    <source>
        <dbReference type="Google" id="ProtNLM"/>
    </source>
</evidence>
<feature type="signal peptide" evidence="8">
    <location>
        <begin position="1"/>
        <end position="18"/>
    </location>
</feature>
<dbReference type="SUPFAM" id="SSF52743">
    <property type="entry name" value="Subtilisin-like"/>
    <property type="match status" value="1"/>
</dbReference>
<dbReference type="PROSITE" id="PS00136">
    <property type="entry name" value="SUBTILASE_ASP"/>
    <property type="match status" value="1"/>
</dbReference>
<evidence type="ECO:0000313" key="11">
    <source>
        <dbReference type="EMBL" id="PVU85816.1"/>
    </source>
</evidence>
<feature type="active site" description="Charge relay system" evidence="5">
    <location>
        <position position="193"/>
    </location>
</feature>
<dbReference type="STRING" id="133381.A0A2T9Y0D0"/>
<evidence type="ECO:0000256" key="1">
    <source>
        <dbReference type="ARBA" id="ARBA00011073"/>
    </source>
</evidence>
<comment type="caution">
    <text evidence="11">The sequence shown here is derived from an EMBL/GenBank/DDBJ whole genome shotgun (WGS) entry which is preliminary data.</text>
</comment>
<feature type="non-terminal residue" evidence="11">
    <location>
        <position position="465"/>
    </location>
</feature>
<dbReference type="InterPro" id="IPR036852">
    <property type="entry name" value="Peptidase_S8/S53_dom_sf"/>
</dbReference>
<keyword evidence="12" id="KW-1185">Reference proteome</keyword>
<feature type="region of interest" description="Disordered" evidence="7">
    <location>
        <begin position="393"/>
        <end position="416"/>
    </location>
</feature>
<dbReference type="SUPFAM" id="SSF54897">
    <property type="entry name" value="Protease propeptides/inhibitors"/>
    <property type="match status" value="1"/>
</dbReference>
<dbReference type="PROSITE" id="PS51892">
    <property type="entry name" value="SUBTILASE"/>
    <property type="match status" value="1"/>
</dbReference>
<dbReference type="InterPro" id="IPR034193">
    <property type="entry name" value="PCSK9_ProteinaseK-like"/>
</dbReference>
<dbReference type="CDD" id="cd04077">
    <property type="entry name" value="Peptidases_S8_PCSK9_ProteinaseK_like"/>
    <property type="match status" value="1"/>
</dbReference>
<sequence length="465" mass="48998">MLFIRAFSIFSIATLSAATPSFVNQVSRQAPLLSNIDADIVPNSYIIVFKDTVKPNDASYTSHFEKINNYIAIRGSGDDSNKIDFVYEHVLNGYTGKFDPYLIEYIRSSPEVHQVVSINTIQTNAPWGLARLSSRTKLTTTNKSKYYYDPNGGTGATAYIIDTGINTAHVDFGGRAVWGANYATSTNTDGNGHGTHVAGTVGGATYGVAKKVKLVAVKVLNDAGSGSMSNVIKGVEYTVTAKLQEEQEATAAGRAPPRSVANMSLGGSLYQTLNTAVNNAVAAGITYVVAAGNENANACNSSPASATSAIAVGATDINDARAYFSNYGACVSVFGPGVSILSTWIGSTTATNTISGTSMASPHICGLAAYFQSLSSTPLTPAQVKSKIVSSATSGAVSNPGTGSPNLLGYNNPPPSKTSFQTDEVLLERIYANKDESYKYNTWEINKTIRPSLQAAYLLLQLAEA</sequence>
<reference evidence="11 12" key="1">
    <citation type="journal article" date="2018" name="MBio">
        <title>Comparative Genomics Reveals the Core Gene Toolbox for the Fungus-Insect Symbiosis.</title>
        <authorList>
            <person name="Wang Y."/>
            <person name="Stata M."/>
            <person name="Wang W."/>
            <person name="Stajich J.E."/>
            <person name="White M.M."/>
            <person name="Moncalvo J.M."/>
        </authorList>
    </citation>
    <scope>NUCLEOTIDE SEQUENCE [LARGE SCALE GENOMIC DNA]</scope>
    <source>
        <strain evidence="11 12">SC-DP-2</strain>
    </source>
</reference>
<dbReference type="GO" id="GO:0005615">
    <property type="term" value="C:extracellular space"/>
    <property type="evidence" value="ECO:0007669"/>
    <property type="project" value="TreeGrafter"/>
</dbReference>
<dbReference type="Pfam" id="PF00082">
    <property type="entry name" value="Peptidase_S8"/>
    <property type="match status" value="1"/>
</dbReference>
<evidence type="ECO:0000256" key="8">
    <source>
        <dbReference type="SAM" id="SignalP"/>
    </source>
</evidence>
<dbReference type="PROSITE" id="PS00137">
    <property type="entry name" value="SUBTILASE_HIS"/>
    <property type="match status" value="1"/>
</dbReference>
<dbReference type="InterPro" id="IPR037045">
    <property type="entry name" value="S8pro/Inhibitor_I9_sf"/>
</dbReference>
<accession>A0A2T9Y0D0</accession>
<dbReference type="InterPro" id="IPR000209">
    <property type="entry name" value="Peptidase_S8/S53_dom"/>
</dbReference>
<keyword evidence="4 5" id="KW-0720">Serine protease</keyword>
<evidence type="ECO:0000256" key="7">
    <source>
        <dbReference type="SAM" id="MobiDB-lite"/>
    </source>
</evidence>
<dbReference type="Pfam" id="PF05922">
    <property type="entry name" value="Inhibitor_I9"/>
    <property type="match status" value="1"/>
</dbReference>
<dbReference type="GO" id="GO:0006508">
    <property type="term" value="P:proteolysis"/>
    <property type="evidence" value="ECO:0007669"/>
    <property type="project" value="UniProtKB-KW"/>
</dbReference>
<dbReference type="InterPro" id="IPR015500">
    <property type="entry name" value="Peptidase_S8_subtilisin-rel"/>
</dbReference>
<dbReference type="InterPro" id="IPR050131">
    <property type="entry name" value="Peptidase_S8_subtilisin-like"/>
</dbReference>
<evidence type="ECO:0000313" key="12">
    <source>
        <dbReference type="Proteomes" id="UP000245609"/>
    </source>
</evidence>
<organism evidence="11 12">
    <name type="scientific">Smittium megazygosporum</name>
    <dbReference type="NCBI Taxonomy" id="133381"/>
    <lineage>
        <taxon>Eukaryota</taxon>
        <taxon>Fungi</taxon>
        <taxon>Fungi incertae sedis</taxon>
        <taxon>Zoopagomycota</taxon>
        <taxon>Kickxellomycotina</taxon>
        <taxon>Harpellomycetes</taxon>
        <taxon>Harpellales</taxon>
        <taxon>Legeriomycetaceae</taxon>
        <taxon>Smittium</taxon>
    </lineage>
</organism>
<proteinExistence type="inferred from homology"/>
<comment type="similarity">
    <text evidence="1 5 6">Belongs to the peptidase S8 family.</text>
</comment>
<dbReference type="InterPro" id="IPR023827">
    <property type="entry name" value="Peptidase_S8_Asp-AS"/>
</dbReference>
<feature type="domain" description="Inhibitor I9" evidence="10">
    <location>
        <begin position="44"/>
        <end position="116"/>
    </location>
</feature>
<feature type="active site" description="Charge relay system" evidence="5">
    <location>
        <position position="162"/>
    </location>
</feature>
<dbReference type="AlphaFoldDB" id="A0A2T9Y0D0"/>
<name>A0A2T9Y0D0_9FUNG</name>
<feature type="domain" description="Peptidase S8/S53" evidence="9">
    <location>
        <begin position="157"/>
        <end position="400"/>
    </location>
</feature>
<dbReference type="PANTHER" id="PTHR43806:SF11">
    <property type="entry name" value="CEREVISIN-RELATED"/>
    <property type="match status" value="1"/>
</dbReference>
<evidence type="ECO:0000256" key="5">
    <source>
        <dbReference type="PROSITE-ProRule" id="PRU01240"/>
    </source>
</evidence>
<keyword evidence="2 5" id="KW-0645">Protease</keyword>
<dbReference type="PRINTS" id="PR00723">
    <property type="entry name" value="SUBTILISIN"/>
</dbReference>
<dbReference type="Gene3D" id="3.30.70.80">
    <property type="entry name" value="Peptidase S8 propeptide/proteinase inhibitor I9"/>
    <property type="match status" value="1"/>
</dbReference>
<feature type="compositionally biased region" description="Polar residues" evidence="7">
    <location>
        <begin position="393"/>
        <end position="405"/>
    </location>
</feature>
<evidence type="ECO:0000256" key="3">
    <source>
        <dbReference type="ARBA" id="ARBA00022801"/>
    </source>
</evidence>
<keyword evidence="8" id="KW-0732">Signal</keyword>
<feature type="chain" id="PRO_5015550305" description="Peptidase S8/S53 domain-containing protein" evidence="8">
    <location>
        <begin position="19"/>
        <end position="465"/>
    </location>
</feature>
<protein>
    <recommendedName>
        <fullName evidence="13">Peptidase S8/S53 domain-containing protein</fullName>
    </recommendedName>
</protein>
<evidence type="ECO:0000256" key="4">
    <source>
        <dbReference type="ARBA" id="ARBA00022825"/>
    </source>
</evidence>